<dbReference type="Pfam" id="PF01423">
    <property type="entry name" value="LSM"/>
    <property type="match status" value="1"/>
</dbReference>
<feature type="compositionally biased region" description="Basic residues" evidence="9">
    <location>
        <begin position="37"/>
        <end position="49"/>
    </location>
</feature>
<dbReference type="EMBL" id="JEMT01029976">
    <property type="protein sequence ID" value="EXX50385.1"/>
    <property type="molecule type" value="Genomic_DNA"/>
</dbReference>
<dbReference type="InterPro" id="IPR017132">
    <property type="entry name" value="Lsm7"/>
</dbReference>
<dbReference type="AlphaFoldDB" id="A0A015I9B5"/>
<comment type="subcellular location">
    <subcellularLocation>
        <location evidence="1">Nucleus</location>
    </subcellularLocation>
</comment>
<dbReference type="GO" id="GO:0005689">
    <property type="term" value="C:U12-type spliceosomal complex"/>
    <property type="evidence" value="ECO:0007669"/>
    <property type="project" value="TreeGrafter"/>
</dbReference>
<dbReference type="GO" id="GO:0071004">
    <property type="term" value="C:U2-type prespliceosome"/>
    <property type="evidence" value="ECO:0007669"/>
    <property type="project" value="TreeGrafter"/>
</dbReference>
<evidence type="ECO:0000259" key="10">
    <source>
        <dbReference type="PROSITE" id="PS52002"/>
    </source>
</evidence>
<dbReference type="Gene3D" id="2.30.30.100">
    <property type="match status" value="1"/>
</dbReference>
<evidence type="ECO:0000256" key="5">
    <source>
        <dbReference type="ARBA" id="ARBA00022884"/>
    </source>
</evidence>
<comment type="caution">
    <text evidence="11">The sequence shown here is derived from an EMBL/GenBank/DDBJ whole genome shotgun (WGS) entry which is preliminary data.</text>
</comment>
<dbReference type="Proteomes" id="UP000022910">
    <property type="component" value="Unassembled WGS sequence"/>
</dbReference>
<dbReference type="InterPro" id="IPR001163">
    <property type="entry name" value="Sm_dom_euk/arc"/>
</dbReference>
<keyword evidence="4" id="KW-0747">Spliceosome</keyword>
<organism evidence="11 12">
    <name type="scientific">Rhizophagus irregularis (strain DAOM 197198w)</name>
    <name type="common">Glomus intraradices</name>
    <dbReference type="NCBI Taxonomy" id="1432141"/>
    <lineage>
        <taxon>Eukaryota</taxon>
        <taxon>Fungi</taxon>
        <taxon>Fungi incertae sedis</taxon>
        <taxon>Mucoromycota</taxon>
        <taxon>Glomeromycotina</taxon>
        <taxon>Glomeromycetes</taxon>
        <taxon>Glomerales</taxon>
        <taxon>Glomeraceae</taxon>
        <taxon>Rhizophagus</taxon>
    </lineage>
</organism>
<evidence type="ECO:0000256" key="7">
    <source>
        <dbReference type="ARBA" id="ARBA00023242"/>
    </source>
</evidence>
<keyword evidence="5" id="KW-0694">RNA-binding</keyword>
<feature type="region of interest" description="Disordered" evidence="9">
    <location>
        <begin position="1"/>
        <end position="49"/>
    </location>
</feature>
<evidence type="ECO:0000256" key="9">
    <source>
        <dbReference type="SAM" id="MobiDB-lite"/>
    </source>
</evidence>
<dbReference type="CDD" id="cd01729">
    <property type="entry name" value="LSm7"/>
    <property type="match status" value="1"/>
</dbReference>
<evidence type="ECO:0000256" key="1">
    <source>
        <dbReference type="ARBA" id="ARBA00004123"/>
    </source>
</evidence>
<dbReference type="GO" id="GO:0097526">
    <property type="term" value="C:spliceosomal tri-snRNP complex"/>
    <property type="evidence" value="ECO:0007669"/>
    <property type="project" value="TreeGrafter"/>
</dbReference>
<evidence type="ECO:0000256" key="8">
    <source>
        <dbReference type="ARBA" id="ARBA00023274"/>
    </source>
</evidence>
<name>A0A015I9B5_RHIIW</name>
<dbReference type="GO" id="GO:0000398">
    <property type="term" value="P:mRNA splicing, via spliceosome"/>
    <property type="evidence" value="ECO:0007669"/>
    <property type="project" value="InterPro"/>
</dbReference>
<dbReference type="OrthoDB" id="274944at2759"/>
<keyword evidence="7" id="KW-0539">Nucleus</keyword>
<keyword evidence="12" id="KW-1185">Reference proteome</keyword>
<dbReference type="InterPro" id="IPR010920">
    <property type="entry name" value="LSM_dom_sf"/>
</dbReference>
<dbReference type="SMART" id="SM00651">
    <property type="entry name" value="Sm"/>
    <property type="match status" value="1"/>
</dbReference>
<evidence type="ECO:0000313" key="12">
    <source>
        <dbReference type="Proteomes" id="UP000022910"/>
    </source>
</evidence>
<evidence type="ECO:0000256" key="3">
    <source>
        <dbReference type="ARBA" id="ARBA00022664"/>
    </source>
</evidence>
<dbReference type="PANTHER" id="PTHR10553">
    <property type="entry name" value="SMALL NUCLEAR RIBONUCLEOPROTEIN"/>
    <property type="match status" value="1"/>
</dbReference>
<comment type="similarity">
    <text evidence="2">Belongs to the snRNP Sm proteins family.</text>
</comment>
<dbReference type="InterPro" id="IPR044641">
    <property type="entry name" value="Lsm7/SmG-like"/>
</dbReference>
<dbReference type="GO" id="GO:0005688">
    <property type="term" value="C:U6 snRNP"/>
    <property type="evidence" value="ECO:0007669"/>
    <property type="project" value="TreeGrafter"/>
</dbReference>
<keyword evidence="3" id="KW-0507">mRNA processing</keyword>
<feature type="domain" description="Sm" evidence="10">
    <location>
        <begin position="52"/>
        <end position="131"/>
    </location>
</feature>
<sequence length="156" mass="17799">MYTETKNSREVSNNSCDKKNECNKNLKGNNRDNLPMKKPKNNHSTKKYTKKGGILDLNKYLGEKVLVKFHGGREAMGILRGFDALFNLVLDNVDERLRDREDWHLLNETRSLGLLVCRGTTVILISPAEGMKEISTPFLKDDSEKADDNNNDVKEE</sequence>
<feature type="compositionally biased region" description="Basic and acidic residues" evidence="9">
    <location>
        <begin position="139"/>
        <end position="156"/>
    </location>
</feature>
<dbReference type="GO" id="GO:0071013">
    <property type="term" value="C:catalytic step 2 spliceosome"/>
    <property type="evidence" value="ECO:0007669"/>
    <property type="project" value="TreeGrafter"/>
</dbReference>
<dbReference type="HOGENOM" id="CLU_076902_3_2_1"/>
<feature type="region of interest" description="Disordered" evidence="9">
    <location>
        <begin position="135"/>
        <end position="156"/>
    </location>
</feature>
<reference evidence="11 12" key="1">
    <citation type="submission" date="2014-02" db="EMBL/GenBank/DDBJ databases">
        <title>Single nucleus genome sequencing reveals high similarity among nuclei of an endomycorrhizal fungus.</title>
        <authorList>
            <person name="Lin K."/>
            <person name="Geurts R."/>
            <person name="Zhang Z."/>
            <person name="Limpens E."/>
            <person name="Saunders D.G."/>
            <person name="Mu D."/>
            <person name="Pang E."/>
            <person name="Cao H."/>
            <person name="Cha H."/>
            <person name="Lin T."/>
            <person name="Zhou Q."/>
            <person name="Shang Y."/>
            <person name="Li Y."/>
            <person name="Ivanov S."/>
            <person name="Sharma T."/>
            <person name="Velzen R.V."/>
            <person name="Ruijter N.D."/>
            <person name="Aanen D.K."/>
            <person name="Win J."/>
            <person name="Kamoun S."/>
            <person name="Bisseling T."/>
            <person name="Huang S."/>
        </authorList>
    </citation>
    <scope>NUCLEOTIDE SEQUENCE [LARGE SCALE GENOMIC DNA]</scope>
    <source>
        <strain evidence="12">DAOM197198w</strain>
    </source>
</reference>
<proteinExistence type="inferred from homology"/>
<dbReference type="GO" id="GO:0003723">
    <property type="term" value="F:RNA binding"/>
    <property type="evidence" value="ECO:0007669"/>
    <property type="project" value="UniProtKB-KW"/>
</dbReference>
<accession>A0A015I9B5</accession>
<dbReference type="GO" id="GO:0000956">
    <property type="term" value="P:nuclear-transcribed mRNA catabolic process"/>
    <property type="evidence" value="ECO:0007669"/>
    <property type="project" value="InterPro"/>
</dbReference>
<evidence type="ECO:0000256" key="6">
    <source>
        <dbReference type="ARBA" id="ARBA00023187"/>
    </source>
</evidence>
<protein>
    <submittedName>
        <fullName evidence="11">Lsm7p</fullName>
    </submittedName>
</protein>
<dbReference type="GO" id="GO:1990726">
    <property type="term" value="C:Lsm1-7-Pat1 complex"/>
    <property type="evidence" value="ECO:0007669"/>
    <property type="project" value="TreeGrafter"/>
</dbReference>
<evidence type="ECO:0000256" key="4">
    <source>
        <dbReference type="ARBA" id="ARBA00022728"/>
    </source>
</evidence>
<dbReference type="InterPro" id="IPR047575">
    <property type="entry name" value="Sm"/>
</dbReference>
<dbReference type="PANTHER" id="PTHR10553:SF5">
    <property type="entry name" value="U6 SNRNA-ASSOCIATED SM-LIKE PROTEIN LSM7"/>
    <property type="match status" value="1"/>
</dbReference>
<keyword evidence="8" id="KW-0687">Ribonucleoprotein</keyword>
<dbReference type="SUPFAM" id="SSF50182">
    <property type="entry name" value="Sm-like ribonucleoproteins"/>
    <property type="match status" value="1"/>
</dbReference>
<keyword evidence="6" id="KW-0508">mRNA splicing</keyword>
<dbReference type="PROSITE" id="PS52002">
    <property type="entry name" value="SM"/>
    <property type="match status" value="1"/>
</dbReference>
<dbReference type="STRING" id="1432141.A0A015I9B5"/>
<evidence type="ECO:0000256" key="2">
    <source>
        <dbReference type="ARBA" id="ARBA00006850"/>
    </source>
</evidence>
<gene>
    <name evidence="11" type="ORF">RirG_271340</name>
</gene>
<evidence type="ECO:0000313" key="11">
    <source>
        <dbReference type="EMBL" id="EXX50385.1"/>
    </source>
</evidence>